<sequence length="138" mass="15309">MLSDIEASRPLAHTLGQQLLTRLQPRGSVASTADDMRLPTREADTEVVTVAFETGRQWLERSESDPHTYLSERKRFGAVVVAAQHCSGGTALTSEEPAQFDEEYIALLNRRHREPAPGTRHICVLFHAFPTPDPTEAS</sequence>
<evidence type="ECO:0000313" key="2">
    <source>
        <dbReference type="Proteomes" id="UP001220022"/>
    </source>
</evidence>
<dbReference type="Proteomes" id="UP001220022">
    <property type="component" value="Unassembled WGS sequence"/>
</dbReference>
<evidence type="ECO:0000313" key="1">
    <source>
        <dbReference type="EMBL" id="MDF2254876.1"/>
    </source>
</evidence>
<proteinExistence type="predicted"/>
<dbReference type="EMBL" id="JARHTQ010000002">
    <property type="protein sequence ID" value="MDF2254876.1"/>
    <property type="molecule type" value="Genomic_DNA"/>
</dbReference>
<organism evidence="1 2">
    <name type="scientific">Streptantibioticus ferralitis</name>
    <dbReference type="NCBI Taxonomy" id="236510"/>
    <lineage>
        <taxon>Bacteria</taxon>
        <taxon>Bacillati</taxon>
        <taxon>Actinomycetota</taxon>
        <taxon>Actinomycetes</taxon>
        <taxon>Kitasatosporales</taxon>
        <taxon>Streptomycetaceae</taxon>
        <taxon>Streptantibioticus</taxon>
    </lineage>
</organism>
<reference evidence="1 2" key="1">
    <citation type="submission" date="2023-03" db="EMBL/GenBank/DDBJ databases">
        <title>Draft genome sequence of type strain Streptomyces ferralitis JCM 14344.</title>
        <authorList>
            <person name="Klaysubun C."/>
            <person name="Duangmal K."/>
        </authorList>
    </citation>
    <scope>NUCLEOTIDE SEQUENCE [LARGE SCALE GENOMIC DNA]</scope>
    <source>
        <strain evidence="1 2">JCM 14344</strain>
    </source>
</reference>
<comment type="caution">
    <text evidence="1">The sequence shown here is derived from an EMBL/GenBank/DDBJ whole genome shotgun (WGS) entry which is preliminary data.</text>
</comment>
<keyword evidence="2" id="KW-1185">Reference proteome</keyword>
<gene>
    <name evidence="1" type="ORF">P2L57_03755</name>
</gene>
<name>A0ABT5YTE2_9ACTN</name>
<protein>
    <submittedName>
        <fullName evidence="1">Uncharacterized protein</fullName>
    </submittedName>
</protein>
<accession>A0ABT5YTE2</accession>
<dbReference type="RefSeq" id="WP_275808124.1">
    <property type="nucleotide sequence ID" value="NZ_BAAANM010000008.1"/>
</dbReference>